<dbReference type="InterPro" id="IPR025154">
    <property type="entry name" value="Put_metallopeptidase_dom"/>
</dbReference>
<feature type="region of interest" description="Disordered" evidence="1">
    <location>
        <begin position="478"/>
        <end position="499"/>
    </location>
</feature>
<dbReference type="SUPFAM" id="SSF53300">
    <property type="entry name" value="vWA-like"/>
    <property type="match status" value="1"/>
</dbReference>
<dbReference type="AlphaFoldDB" id="A0A212L9S4"/>
<dbReference type="RefSeq" id="WP_232088343.1">
    <property type="nucleotide sequence ID" value="NZ_LT608333.1"/>
</dbReference>
<evidence type="ECO:0008006" key="5">
    <source>
        <dbReference type="Google" id="ProtNLM"/>
    </source>
</evidence>
<dbReference type="Pfam" id="PF13203">
    <property type="entry name" value="DUF2201_N"/>
    <property type="match status" value="1"/>
</dbReference>
<feature type="compositionally biased region" description="Basic and acidic residues" evidence="1">
    <location>
        <begin position="170"/>
        <end position="183"/>
    </location>
</feature>
<evidence type="ECO:0000259" key="3">
    <source>
        <dbReference type="Pfam" id="PF13203"/>
    </source>
</evidence>
<name>A0A212L9S4_9BACT</name>
<accession>A0A212L9S4</accession>
<feature type="domain" description="Putative metallopeptidase" evidence="3">
    <location>
        <begin position="40"/>
        <end position="344"/>
    </location>
</feature>
<dbReference type="InterPro" id="IPR036465">
    <property type="entry name" value="vWFA_dom_sf"/>
</dbReference>
<evidence type="ECO:0000256" key="1">
    <source>
        <dbReference type="SAM" id="MobiDB-lite"/>
    </source>
</evidence>
<dbReference type="PANTHER" id="PTHR38730:SF1">
    <property type="entry name" value="SLL7028 PROTEIN"/>
    <property type="match status" value="1"/>
</dbReference>
<evidence type="ECO:0000259" key="2">
    <source>
        <dbReference type="Pfam" id="PF09967"/>
    </source>
</evidence>
<proteinExistence type="predicted"/>
<dbReference type="EMBL" id="FMJC01000002">
    <property type="protein sequence ID" value="SCM74275.1"/>
    <property type="molecule type" value="Genomic_DNA"/>
</dbReference>
<protein>
    <recommendedName>
        <fullName evidence="5">Metallopeptidase domain-containing protein</fullName>
    </recommendedName>
</protein>
<dbReference type="Pfam" id="PF09967">
    <property type="entry name" value="DUF2201"/>
    <property type="match status" value="1"/>
</dbReference>
<dbReference type="PANTHER" id="PTHR38730">
    <property type="entry name" value="SLL7028 PROTEIN"/>
    <property type="match status" value="1"/>
</dbReference>
<sequence>MKENVSAVSPVSALAVVGPGASASAVMGPDALFRKADLAMKKARTALVLDHPFFGSLALRLRFKQDSSCADMWTDGKHLGFNPAYAATLPDAKLVAAQAHEVMHLAFGHHLRRKSREEKLWNRACDLAINHILLEAGFDLPEGFAHDPAYAGMSADDIYEALAALQESASKGEADNDSARADGQDEAGAGAMNFEGGKELSGKSAARSQGGKKENPGQDGEDQAQAGTKAAKNKKPGAPVKGEGKTSFTGEVRDHPDLQGLENDHALKLMEQEADVALSQAVQRARHMGSLPAGFTRLLKKGRRPELDWRELLRRFLEQCADNDYAWSTPNRRYLYQHIYLPARREARLPHVVLAVDCSGSVDEAALSLFCSELFSVLDAFDTTLTVLFHDTKVQGEMTFDRMSMPSSLTPVGGGGTDYRPICAHIEERQLQPTCLVWFTDLECSRFPDEPDYPVLWVCSESRPDAPPFGELVTLTGHTPRVSDQQPGTSVPLRANHAD</sequence>
<feature type="domain" description="VWA-like" evidence="2">
    <location>
        <begin position="352"/>
        <end position="475"/>
    </location>
</feature>
<organism evidence="4">
    <name type="scientific">uncultured Desulfovibrio sp</name>
    <dbReference type="NCBI Taxonomy" id="167968"/>
    <lineage>
        <taxon>Bacteria</taxon>
        <taxon>Pseudomonadati</taxon>
        <taxon>Thermodesulfobacteriota</taxon>
        <taxon>Desulfovibrionia</taxon>
        <taxon>Desulfovibrionales</taxon>
        <taxon>Desulfovibrionaceae</taxon>
        <taxon>Desulfovibrio</taxon>
        <taxon>environmental samples</taxon>
    </lineage>
</organism>
<feature type="region of interest" description="Disordered" evidence="1">
    <location>
        <begin position="169"/>
        <end position="258"/>
    </location>
</feature>
<reference evidence="4" key="1">
    <citation type="submission" date="2016-08" db="EMBL/GenBank/DDBJ databases">
        <authorList>
            <person name="Seilhamer J.J."/>
        </authorList>
    </citation>
    <scope>NUCLEOTIDE SEQUENCE</scope>
    <source>
        <strain evidence="4">86-1</strain>
    </source>
</reference>
<evidence type="ECO:0000313" key="4">
    <source>
        <dbReference type="EMBL" id="SCM74275.1"/>
    </source>
</evidence>
<gene>
    <name evidence="4" type="ORF">KL86DES1_21839</name>
</gene>
<dbReference type="InterPro" id="IPR018698">
    <property type="entry name" value="VWA-like_dom"/>
</dbReference>